<comment type="caution">
    <text evidence="1">The sequence shown here is derived from an EMBL/GenBank/DDBJ whole genome shotgun (WGS) entry which is preliminary data.</text>
</comment>
<organism evidence="1 2">
    <name type="scientific">Rubricella aquisinus</name>
    <dbReference type="NCBI Taxonomy" id="2028108"/>
    <lineage>
        <taxon>Bacteria</taxon>
        <taxon>Pseudomonadati</taxon>
        <taxon>Pseudomonadota</taxon>
        <taxon>Alphaproteobacteria</taxon>
        <taxon>Rhodobacterales</taxon>
        <taxon>Paracoccaceae</taxon>
        <taxon>Rubricella</taxon>
    </lineage>
</organism>
<evidence type="ECO:0000313" key="1">
    <source>
        <dbReference type="EMBL" id="MBB5516169.1"/>
    </source>
</evidence>
<keyword evidence="2" id="KW-1185">Reference proteome</keyword>
<evidence type="ECO:0000313" key="2">
    <source>
        <dbReference type="Proteomes" id="UP000553766"/>
    </source>
</evidence>
<dbReference type="Proteomes" id="UP000553766">
    <property type="component" value="Unassembled WGS sequence"/>
</dbReference>
<proteinExistence type="predicted"/>
<sequence>MLSSDKKGRDRIESIALLSGVGASDLADEYLEFSAGDLTDLILEQHKKPRPLRRNNLYDLVEDMRRKLPEARLRSIERIKPVSLWGADLCLLAGRSPMTIIALGGRSPSLVEASYLPPRLLAVRETGDRQEIIRDQPEVTRLLREAYGETAKAGKHQKRLTEAELSSAIEGLQPTLEGLAHWDIRPERIVSLLESLDRFLESGPSKNQGYNRFGHLTLPSLEKLAEAWAQELDPFWIEAKKDVSQRSEKERDIPDYLGINSIYGFFEQQRPKMLTKVRSRMEHLLAAAEKASQNANTQILDRIAVVFRIK</sequence>
<dbReference type="EMBL" id="JACIJS010000006">
    <property type="protein sequence ID" value="MBB5516169.1"/>
    <property type="molecule type" value="Genomic_DNA"/>
</dbReference>
<name>A0A840WM84_9RHOB</name>
<protein>
    <submittedName>
        <fullName evidence="1">Uncharacterized protein</fullName>
    </submittedName>
</protein>
<reference evidence="1 2" key="1">
    <citation type="submission" date="2020-08" db="EMBL/GenBank/DDBJ databases">
        <title>Genomic Encyclopedia of Type Strains, Phase IV (KMG-IV): sequencing the most valuable type-strain genomes for metagenomic binning, comparative biology and taxonomic classification.</title>
        <authorList>
            <person name="Goeker M."/>
        </authorList>
    </citation>
    <scope>NUCLEOTIDE SEQUENCE [LARGE SCALE GENOMIC DNA]</scope>
    <source>
        <strain evidence="1 2">DSM 103377</strain>
    </source>
</reference>
<accession>A0A840WM84</accession>
<gene>
    <name evidence="1" type="ORF">FHS89_002195</name>
</gene>
<dbReference type="AlphaFoldDB" id="A0A840WM84"/>